<dbReference type="PANTHER" id="PTHR30438:SF1">
    <property type="entry name" value="36 KDA ANTIGEN"/>
    <property type="match status" value="1"/>
</dbReference>
<dbReference type="InterPro" id="IPR059052">
    <property type="entry name" value="HH_YbhG-like"/>
</dbReference>
<protein>
    <submittedName>
        <fullName evidence="5">Multidrug transporter</fullName>
    </submittedName>
</protein>
<gene>
    <name evidence="5" type="ORF">BB934_31385</name>
</gene>
<dbReference type="RefSeq" id="WP_099513857.1">
    <property type="nucleotide sequence ID" value="NZ_CP016617.1"/>
</dbReference>
<evidence type="ECO:0000256" key="3">
    <source>
        <dbReference type="SAM" id="Phobius"/>
    </source>
</evidence>
<keyword evidence="3" id="KW-0472">Membrane</keyword>
<feature type="transmembrane region" description="Helical" evidence="3">
    <location>
        <begin position="39"/>
        <end position="60"/>
    </location>
</feature>
<dbReference type="Gene3D" id="1.10.287.470">
    <property type="entry name" value="Helix hairpin bin"/>
    <property type="match status" value="2"/>
</dbReference>
<reference evidence="5" key="1">
    <citation type="submission" date="2016-07" db="EMBL/GenBank/DDBJ databases">
        <title>Microvirga ossetica sp. nov. a new species of rhizobia isolated from root nodules of the legume species Vicia alpestris Steven originated from North Ossetia region in the Caucasus.</title>
        <authorList>
            <person name="Safronova V.I."/>
            <person name="Kuznetsova I.G."/>
            <person name="Sazanova A.L."/>
            <person name="Belimov A."/>
            <person name="Andronov E."/>
            <person name="Osledkin Y.S."/>
            <person name="Onishchuk O.P."/>
            <person name="Kurchak O.N."/>
            <person name="Shaposhnikov A.I."/>
            <person name="Willems A."/>
            <person name="Tikhonovich I.A."/>
        </authorList>
    </citation>
    <scope>NUCLEOTIDE SEQUENCE [LARGE SCALE GENOMIC DNA]</scope>
    <source>
        <strain evidence="5">V5/3M</strain>
        <plasmid evidence="5">unnamed1</plasmid>
    </source>
</reference>
<dbReference type="PANTHER" id="PTHR30438">
    <property type="entry name" value="36 KDA ANTIGEN-RELATED"/>
    <property type="match status" value="1"/>
</dbReference>
<evidence type="ECO:0000256" key="2">
    <source>
        <dbReference type="SAM" id="MobiDB-lite"/>
    </source>
</evidence>
<dbReference type="EMBL" id="CP016617">
    <property type="protein sequence ID" value="ANY82754.1"/>
    <property type="molecule type" value="Genomic_DNA"/>
</dbReference>
<evidence type="ECO:0000313" key="5">
    <source>
        <dbReference type="EMBL" id="ANY82754.1"/>
    </source>
</evidence>
<feature type="domain" description="YbhG-like alpha-helical hairpin" evidence="4">
    <location>
        <begin position="113"/>
        <end position="233"/>
    </location>
</feature>
<dbReference type="AlphaFoldDB" id="A0A1B2ES00"/>
<proteinExistence type="predicted"/>
<organism evidence="5">
    <name type="scientific">Microvirga ossetica</name>
    <dbReference type="NCBI Taxonomy" id="1882682"/>
    <lineage>
        <taxon>Bacteria</taxon>
        <taxon>Pseudomonadati</taxon>
        <taxon>Pseudomonadota</taxon>
        <taxon>Alphaproteobacteria</taxon>
        <taxon>Hyphomicrobiales</taxon>
        <taxon>Methylobacteriaceae</taxon>
        <taxon>Microvirga</taxon>
    </lineage>
</organism>
<evidence type="ECO:0000259" key="4">
    <source>
        <dbReference type="Pfam" id="PF25881"/>
    </source>
</evidence>
<dbReference type="KEGG" id="moc:BB934_31385"/>
<dbReference type="Gene3D" id="2.40.30.170">
    <property type="match status" value="1"/>
</dbReference>
<keyword evidence="3" id="KW-1133">Transmembrane helix</keyword>
<dbReference type="SUPFAM" id="SSF111369">
    <property type="entry name" value="HlyD-like secretion proteins"/>
    <property type="match status" value="2"/>
</dbReference>
<name>A0A1B2ES00_9HYPH</name>
<accession>A0A1B2ES00</accession>
<feature type="coiled-coil region" evidence="1">
    <location>
        <begin position="179"/>
        <end position="239"/>
    </location>
</feature>
<sequence length="361" mass="38789">MNEQAPLPQTKRDEAAPSLAAGPSPSASPPKTSTKTPKAAALIVSVTVATIVGLSLWYLVQPQPLLVQGEADATRIDIAARVDGRVETRPVARGESVAAGQVLVTIDNPQLLTKLREAEAAKTVALADLARIQVGTRAEVIAQRKAAIAADQASVTLAQQTYDRTRQLTSREFASVQRLDEATAALDVAKRNLERSKLAYEEAVAGYTAEERGIAQANVVKAEAAIATLQAQVAELTVKAPIAGQVYQIGAELGEFVSPGVPLLSVIDLSDTWLRFDLREDLVKGLKVGDRLQVRIPALGDSLVPVEVRTIATRGEYAGWRATRATGDFDLRTFEVRAYPVDRIAALRPGMSVYVDWPRVR</sequence>
<dbReference type="Gene3D" id="2.40.50.100">
    <property type="match status" value="2"/>
</dbReference>
<geneLocation type="plasmid" evidence="5">
    <name>unnamed1</name>
</geneLocation>
<evidence type="ECO:0000256" key="1">
    <source>
        <dbReference type="SAM" id="Coils"/>
    </source>
</evidence>
<feature type="compositionally biased region" description="Low complexity" evidence="2">
    <location>
        <begin position="16"/>
        <end position="36"/>
    </location>
</feature>
<keyword evidence="3" id="KW-0812">Transmembrane</keyword>
<keyword evidence="1" id="KW-0175">Coiled coil</keyword>
<dbReference type="OrthoDB" id="9778236at2"/>
<feature type="region of interest" description="Disordered" evidence="2">
    <location>
        <begin position="1"/>
        <end position="36"/>
    </location>
</feature>
<keyword evidence="5" id="KW-0614">Plasmid</keyword>
<dbReference type="Pfam" id="PF25881">
    <property type="entry name" value="HH_YBHG"/>
    <property type="match status" value="1"/>
</dbReference>